<evidence type="ECO:0000256" key="2">
    <source>
        <dbReference type="SAM" id="MobiDB-lite"/>
    </source>
</evidence>
<evidence type="ECO:0000256" key="1">
    <source>
        <dbReference type="SAM" id="Coils"/>
    </source>
</evidence>
<keyword evidence="4" id="KW-1185">Reference proteome</keyword>
<proteinExistence type="predicted"/>
<dbReference type="SUPFAM" id="SSF53756">
    <property type="entry name" value="UDP-Glycosyltransferase/glycogen phosphorylase"/>
    <property type="match status" value="1"/>
</dbReference>
<dbReference type="STRING" id="47854.GA0070603_1960"/>
<gene>
    <name evidence="3" type="ORF">GA0070603_1960</name>
</gene>
<keyword evidence="3" id="KW-0808">Transferase</keyword>
<dbReference type="Gene3D" id="3.40.50.2000">
    <property type="entry name" value="Glycogen Phosphorylase B"/>
    <property type="match status" value="2"/>
</dbReference>
<accession>A0A1C6UMS1</accession>
<dbReference type="OrthoDB" id="9794575at2"/>
<keyword evidence="1" id="KW-0175">Coiled coil</keyword>
<dbReference type="Proteomes" id="UP000198605">
    <property type="component" value="Unassembled WGS sequence"/>
</dbReference>
<protein>
    <submittedName>
        <fullName evidence="3">Glycosyltransferase involved in cell wall bisynthesis</fullName>
    </submittedName>
</protein>
<name>A0A1C6UMS1_9ACTN</name>
<dbReference type="AlphaFoldDB" id="A0A1C6UMS1"/>
<sequence>MNNGRSLWDSLKLPRPRRSGSRPHMIYLAIGFPPAAKSCAYRMRETANQFAAAGWDVTAVTIADEAWEREYGLDHTLTQGLDSHVRVVKLPLFRDDLETDIRSFTEQRALAHLDYLATLRKQNLKVFPEPVFGGWRPALEKALLQIHRERHVDLLVTTCAPYVNLAATWKLWETHRVPYVVDFRDGWSVDVINNGEAFPKESVSGQWEIKLLTNAVAIWNVNEPISRWYRERYPELAHKMRIVRNGYDAASIPAQVRPAPPDRPLTFGYLGALNLPVPLLSAVLDGWRTARAEDPALADARFEVRGHIGAAWARGDNAHAELLRAAAADGVLVGGSVPKAEVVDLYSRWDAVVLMVTGGRYMTSGKVYEYMATGLPVVSAHEADHDASTVLSTYPLWTGAVGLDPVELAGAFRRAAAMARTADEAEREKARAEARQYAREEQLIPAVREVTELVLGTGGSSGTPQVTPAGARVLAREGRS</sequence>
<evidence type="ECO:0000313" key="3">
    <source>
        <dbReference type="EMBL" id="SCL55203.1"/>
    </source>
</evidence>
<feature type="region of interest" description="Disordered" evidence="2">
    <location>
        <begin position="456"/>
        <end position="480"/>
    </location>
</feature>
<organism evidence="3 4">
    <name type="scientific">Micromonospora chersina</name>
    <dbReference type="NCBI Taxonomy" id="47854"/>
    <lineage>
        <taxon>Bacteria</taxon>
        <taxon>Bacillati</taxon>
        <taxon>Actinomycetota</taxon>
        <taxon>Actinomycetes</taxon>
        <taxon>Micromonosporales</taxon>
        <taxon>Micromonosporaceae</taxon>
        <taxon>Micromonospora</taxon>
    </lineage>
</organism>
<dbReference type="GO" id="GO:0016740">
    <property type="term" value="F:transferase activity"/>
    <property type="evidence" value="ECO:0007669"/>
    <property type="project" value="UniProtKB-KW"/>
</dbReference>
<reference evidence="4" key="1">
    <citation type="submission" date="2016-06" db="EMBL/GenBank/DDBJ databases">
        <authorList>
            <person name="Varghese N."/>
            <person name="Submissions Spin"/>
        </authorList>
    </citation>
    <scope>NUCLEOTIDE SEQUENCE [LARGE SCALE GENOMIC DNA]</scope>
    <source>
        <strain evidence="4">DSM 44151</strain>
    </source>
</reference>
<feature type="coiled-coil region" evidence="1">
    <location>
        <begin position="415"/>
        <end position="442"/>
    </location>
</feature>
<dbReference type="EMBL" id="FMIB01000002">
    <property type="protein sequence ID" value="SCL55203.1"/>
    <property type="molecule type" value="Genomic_DNA"/>
</dbReference>
<evidence type="ECO:0000313" key="4">
    <source>
        <dbReference type="Proteomes" id="UP000198605"/>
    </source>
</evidence>
<dbReference type="Pfam" id="PF13692">
    <property type="entry name" value="Glyco_trans_1_4"/>
    <property type="match status" value="1"/>
</dbReference>